<feature type="compositionally biased region" description="Polar residues" evidence="1">
    <location>
        <begin position="180"/>
        <end position="200"/>
    </location>
</feature>
<dbReference type="Proteomes" id="UP000217790">
    <property type="component" value="Unassembled WGS sequence"/>
</dbReference>
<keyword evidence="4" id="KW-1185">Reference proteome</keyword>
<dbReference type="STRING" id="47427.A0A2H3DMT0"/>
<dbReference type="InParanoid" id="A0A2H3DMT0"/>
<feature type="region of interest" description="Disordered" evidence="1">
    <location>
        <begin position="157"/>
        <end position="200"/>
    </location>
</feature>
<evidence type="ECO:0000256" key="1">
    <source>
        <dbReference type="SAM" id="MobiDB-lite"/>
    </source>
</evidence>
<keyword evidence="2" id="KW-0732">Signal</keyword>
<evidence type="ECO:0000313" key="3">
    <source>
        <dbReference type="EMBL" id="PBK89553.1"/>
    </source>
</evidence>
<dbReference type="EMBL" id="KZ293668">
    <property type="protein sequence ID" value="PBK89553.1"/>
    <property type="molecule type" value="Genomic_DNA"/>
</dbReference>
<accession>A0A2H3DMT0</accession>
<feature type="region of interest" description="Disordered" evidence="1">
    <location>
        <begin position="216"/>
        <end position="240"/>
    </location>
</feature>
<dbReference type="OMA" id="KFSWKTE"/>
<evidence type="ECO:0000313" key="4">
    <source>
        <dbReference type="Proteomes" id="UP000217790"/>
    </source>
</evidence>
<reference evidence="4" key="1">
    <citation type="journal article" date="2017" name="Nat. Ecol. Evol.">
        <title>Genome expansion and lineage-specific genetic innovations in the forest pathogenic fungi Armillaria.</title>
        <authorList>
            <person name="Sipos G."/>
            <person name="Prasanna A.N."/>
            <person name="Walter M.C."/>
            <person name="O'Connor E."/>
            <person name="Balint B."/>
            <person name="Krizsan K."/>
            <person name="Kiss B."/>
            <person name="Hess J."/>
            <person name="Varga T."/>
            <person name="Slot J."/>
            <person name="Riley R."/>
            <person name="Boka B."/>
            <person name="Rigling D."/>
            <person name="Barry K."/>
            <person name="Lee J."/>
            <person name="Mihaltcheva S."/>
            <person name="LaButti K."/>
            <person name="Lipzen A."/>
            <person name="Waldron R."/>
            <person name="Moloney N.M."/>
            <person name="Sperisen C."/>
            <person name="Kredics L."/>
            <person name="Vagvoelgyi C."/>
            <person name="Patrignani A."/>
            <person name="Fitzpatrick D."/>
            <person name="Nagy I."/>
            <person name="Doyle S."/>
            <person name="Anderson J.B."/>
            <person name="Grigoriev I.V."/>
            <person name="Gueldener U."/>
            <person name="Muensterkoetter M."/>
            <person name="Nagy L.G."/>
        </authorList>
    </citation>
    <scope>NUCLEOTIDE SEQUENCE [LARGE SCALE GENOMIC DNA]</scope>
    <source>
        <strain evidence="4">Ar21-2</strain>
    </source>
</reference>
<organism evidence="3 4">
    <name type="scientific">Armillaria gallica</name>
    <name type="common">Bulbous honey fungus</name>
    <name type="synonym">Armillaria bulbosa</name>
    <dbReference type="NCBI Taxonomy" id="47427"/>
    <lineage>
        <taxon>Eukaryota</taxon>
        <taxon>Fungi</taxon>
        <taxon>Dikarya</taxon>
        <taxon>Basidiomycota</taxon>
        <taxon>Agaricomycotina</taxon>
        <taxon>Agaricomycetes</taxon>
        <taxon>Agaricomycetidae</taxon>
        <taxon>Agaricales</taxon>
        <taxon>Marasmiineae</taxon>
        <taxon>Physalacriaceae</taxon>
        <taxon>Armillaria</taxon>
    </lineage>
</organism>
<evidence type="ECO:0000256" key="2">
    <source>
        <dbReference type="SAM" id="SignalP"/>
    </source>
</evidence>
<sequence>MARSVLLTVCVTYLPTRAAAFAPGTENSKKTVNRLRNDLNSVGIPNPKVSSIKIPTMGVVKFSWKTELGSPFHELLKDRISDVQRERLSDASISDIILIEPKKKTKPKRQPVSHPIPSLLTPHVATIPERILDAPSQPFLSHLTDIAWMDVSYPQYTESERPEPTESECPVSMGSEYPAPTSSEIPNPYLNPTNQLGPLSLHQSTPLEEVTSVLIGKRTSRSASPPPPAKRCRSKSPSDDDECSLLHELGSLNEEIKTLATRQTVIREKLKAIGAQSIPEPDFLFRDQFELEIEIERKQRIECETVLMDIRRECRVPFIVPALFDAFVDISELTTAAIDSRH</sequence>
<gene>
    <name evidence="3" type="ORF">ARMGADRAFT_1015168</name>
</gene>
<dbReference type="OrthoDB" id="3070390at2759"/>
<feature type="signal peptide" evidence="2">
    <location>
        <begin position="1"/>
        <end position="20"/>
    </location>
</feature>
<dbReference type="AlphaFoldDB" id="A0A2H3DMT0"/>
<name>A0A2H3DMT0_ARMGA</name>
<feature type="chain" id="PRO_5013897544" evidence="2">
    <location>
        <begin position="21"/>
        <end position="342"/>
    </location>
</feature>
<protein>
    <submittedName>
        <fullName evidence="3">Uncharacterized protein</fullName>
    </submittedName>
</protein>
<proteinExistence type="predicted"/>